<dbReference type="EMBL" id="JFBM01000083">
    <property type="protein sequence ID" value="KFU75259.1"/>
    <property type="molecule type" value="Genomic_DNA"/>
</dbReference>
<dbReference type="Proteomes" id="UP000256220">
    <property type="component" value="Unassembled WGS sequence"/>
</dbReference>
<name>A0A2P2FEX3_AMYLU</name>
<accession>A0A2P2FEX3</accession>
<evidence type="ECO:0000313" key="1">
    <source>
        <dbReference type="EMBL" id="KFU75259.1"/>
    </source>
</evidence>
<reference evidence="1 2" key="1">
    <citation type="journal article" date="2014" name="Genome Announc.">
        <title>Draft Genome Sequence of Amycolatopsis lurida NRRL 2430, Producer of the Glycopeptide Family Antibiotic Ristocetin.</title>
        <authorList>
            <person name="Kwun M.J."/>
            <person name="Hong H.J."/>
        </authorList>
    </citation>
    <scope>NUCLEOTIDE SEQUENCE [LARGE SCALE GENOMIC DNA]</scope>
    <source>
        <strain evidence="1 2">NRRL 2430</strain>
    </source>
</reference>
<evidence type="ECO:0000313" key="2">
    <source>
        <dbReference type="Proteomes" id="UP000256220"/>
    </source>
</evidence>
<proteinExistence type="predicted"/>
<sequence>MVPLSCAPSWVIRRLLLFDKFTEQRVDIEAGPVRRTGVRSTIYSLHLRDPDGNLIKLSNYFD</sequence>
<organism evidence="1 2">
    <name type="scientific">Amycolatopsis lurida NRRL 2430</name>
    <dbReference type="NCBI Taxonomy" id="1460371"/>
    <lineage>
        <taxon>Bacteria</taxon>
        <taxon>Bacillati</taxon>
        <taxon>Actinomycetota</taxon>
        <taxon>Actinomycetes</taxon>
        <taxon>Pseudonocardiales</taxon>
        <taxon>Pseudonocardiaceae</taxon>
        <taxon>Amycolatopsis</taxon>
    </lineage>
</organism>
<comment type="caution">
    <text evidence="1">The sequence shown here is derived from an EMBL/GenBank/DDBJ whole genome shotgun (WGS) entry which is preliminary data.</text>
</comment>
<evidence type="ECO:0008006" key="3">
    <source>
        <dbReference type="Google" id="ProtNLM"/>
    </source>
</evidence>
<dbReference type="AlphaFoldDB" id="A0A2P2FEX3"/>
<dbReference type="InterPro" id="IPR029068">
    <property type="entry name" value="Glyas_Bleomycin-R_OHBP_Dase"/>
</dbReference>
<gene>
    <name evidence="1" type="ORF">BB31_42470</name>
</gene>
<protein>
    <recommendedName>
        <fullName evidence="3">VOC domain-containing protein</fullName>
    </recommendedName>
</protein>
<keyword evidence="2" id="KW-1185">Reference proteome</keyword>
<dbReference type="Gene3D" id="3.10.180.10">
    <property type="entry name" value="2,3-Dihydroxybiphenyl 1,2-Dioxygenase, domain 1"/>
    <property type="match status" value="1"/>
</dbReference>
<dbReference type="SUPFAM" id="SSF54593">
    <property type="entry name" value="Glyoxalase/Bleomycin resistance protein/Dihydroxybiphenyl dioxygenase"/>
    <property type="match status" value="1"/>
</dbReference>